<reference evidence="2 3" key="1">
    <citation type="submission" date="2023-02" db="EMBL/GenBank/DDBJ databases">
        <title>LHISI_Scaffold_Assembly.</title>
        <authorList>
            <person name="Stuart O.P."/>
            <person name="Cleave R."/>
            <person name="Magrath M.J.L."/>
            <person name="Mikheyev A.S."/>
        </authorList>
    </citation>
    <scope>NUCLEOTIDE SEQUENCE [LARGE SCALE GENOMIC DNA]</scope>
    <source>
        <strain evidence="2">Daus_M_001</strain>
        <tissue evidence="2">Leg muscle</tissue>
    </source>
</reference>
<feature type="compositionally biased region" description="Basic and acidic residues" evidence="1">
    <location>
        <begin position="285"/>
        <end position="304"/>
    </location>
</feature>
<dbReference type="EMBL" id="JARBHB010000010">
    <property type="protein sequence ID" value="KAJ8874022.1"/>
    <property type="molecule type" value="Genomic_DNA"/>
</dbReference>
<feature type="region of interest" description="Disordered" evidence="1">
    <location>
        <begin position="283"/>
        <end position="333"/>
    </location>
</feature>
<sequence length="544" mass="61049">MKGRGETGHRRENPPTSGIVRHESLTESRKLTPKGKREPGEKLGLAVLGTRPFVLREYVYVDAFMFILRSRHRFTRSYGYHWIAFEMLFPTVSKQFPRKCFCQETSHVIKPESTPCAILGDEPLLIPAAWRRHRRLIPVTRSKGRTALVLRDLRSTYPLLRLPNPTEQHISVSILAAVNIEVLRATGEKTRRPAASSVTIPTCEDPEIESGSPRAYIPSASLSPGPWLGRHSFMHLTCHTPDLACIRKMSAVARLRRIANLPRVYVSRFAGVERFGRLVTPTSRESVRVRQGVHEATPECRAEGNGRSPRKPGDHRHRPARSPSAKIRKRPRRVRSLTNYTTAAVSPVHSHELCGIGLAVKRDLWGQAVEVNHLTGGETVQDNGDVQVFRRLRAEAPLQVSRPCSTTSGRDVTGLRPRTENKFTPGTPIGTTTLHYNPSPRFPLRRKNTLEECVIAAKRKILNRRVVFSSHCVYLWDFPSLSVLAVSEEIWAAFKTEVLRGEYGAALECKDTRGGGGRGNTPDQRNRAAQSPHAKIRELNPVQP</sequence>
<feature type="compositionally biased region" description="Basic residues" evidence="1">
    <location>
        <begin position="308"/>
        <end position="333"/>
    </location>
</feature>
<proteinExistence type="predicted"/>
<dbReference type="Proteomes" id="UP001159363">
    <property type="component" value="Chromosome 9"/>
</dbReference>
<keyword evidence="3" id="KW-1185">Reference proteome</keyword>
<protein>
    <submittedName>
        <fullName evidence="2">Uncharacterized protein</fullName>
    </submittedName>
</protein>
<evidence type="ECO:0000313" key="3">
    <source>
        <dbReference type="Proteomes" id="UP001159363"/>
    </source>
</evidence>
<organism evidence="2 3">
    <name type="scientific">Dryococelus australis</name>
    <dbReference type="NCBI Taxonomy" id="614101"/>
    <lineage>
        <taxon>Eukaryota</taxon>
        <taxon>Metazoa</taxon>
        <taxon>Ecdysozoa</taxon>
        <taxon>Arthropoda</taxon>
        <taxon>Hexapoda</taxon>
        <taxon>Insecta</taxon>
        <taxon>Pterygota</taxon>
        <taxon>Neoptera</taxon>
        <taxon>Polyneoptera</taxon>
        <taxon>Phasmatodea</taxon>
        <taxon>Verophasmatodea</taxon>
        <taxon>Anareolatae</taxon>
        <taxon>Phasmatidae</taxon>
        <taxon>Eurycanthinae</taxon>
        <taxon>Dryococelus</taxon>
    </lineage>
</organism>
<name>A0ABQ9GPQ4_9NEOP</name>
<feature type="compositionally biased region" description="Basic and acidic residues" evidence="1">
    <location>
        <begin position="1"/>
        <end position="13"/>
    </location>
</feature>
<gene>
    <name evidence="2" type="ORF">PR048_024862</name>
</gene>
<accession>A0ABQ9GPQ4</accession>
<comment type="caution">
    <text evidence="2">The sequence shown here is derived from an EMBL/GenBank/DDBJ whole genome shotgun (WGS) entry which is preliminary data.</text>
</comment>
<evidence type="ECO:0000256" key="1">
    <source>
        <dbReference type="SAM" id="MobiDB-lite"/>
    </source>
</evidence>
<feature type="region of interest" description="Disordered" evidence="1">
    <location>
        <begin position="1"/>
        <end position="38"/>
    </location>
</feature>
<feature type="region of interest" description="Disordered" evidence="1">
    <location>
        <begin position="511"/>
        <end position="544"/>
    </location>
</feature>
<feature type="compositionally biased region" description="Basic and acidic residues" evidence="1">
    <location>
        <begin position="20"/>
        <end position="38"/>
    </location>
</feature>
<evidence type="ECO:0000313" key="2">
    <source>
        <dbReference type="EMBL" id="KAJ8874022.1"/>
    </source>
</evidence>